<dbReference type="PANTHER" id="PTHR30441:SF4">
    <property type="entry name" value="PROTEIN ASMA"/>
    <property type="match status" value="1"/>
</dbReference>
<feature type="domain" description="AsmA" evidence="2">
    <location>
        <begin position="2"/>
        <end position="242"/>
    </location>
</feature>
<keyword evidence="4" id="KW-1185">Reference proteome</keyword>
<dbReference type="Proteomes" id="UP001149009">
    <property type="component" value="Unassembled WGS sequence"/>
</dbReference>
<dbReference type="InterPro" id="IPR007844">
    <property type="entry name" value="AsmA"/>
</dbReference>
<gene>
    <name evidence="3" type="ORF">NYR54_09400</name>
</gene>
<comment type="caution">
    <text evidence="3">The sequence shown here is derived from an EMBL/GenBank/DDBJ whole genome shotgun (WGS) entry which is preliminary data.</text>
</comment>
<feature type="compositionally biased region" description="Basic and acidic residues" evidence="1">
    <location>
        <begin position="1003"/>
        <end position="1017"/>
    </location>
</feature>
<evidence type="ECO:0000256" key="1">
    <source>
        <dbReference type="SAM" id="MobiDB-lite"/>
    </source>
</evidence>
<feature type="domain" description="AsmA" evidence="2">
    <location>
        <begin position="626"/>
        <end position="806"/>
    </location>
</feature>
<proteinExistence type="predicted"/>
<dbReference type="Pfam" id="PF05170">
    <property type="entry name" value="AsmA"/>
    <property type="match status" value="2"/>
</dbReference>
<organism evidence="3 4">
    <name type="scientific">Chelativorans petroleitrophicus</name>
    <dbReference type="NCBI Taxonomy" id="2975484"/>
    <lineage>
        <taxon>Bacteria</taxon>
        <taxon>Pseudomonadati</taxon>
        <taxon>Pseudomonadota</taxon>
        <taxon>Alphaproteobacteria</taxon>
        <taxon>Hyphomicrobiales</taxon>
        <taxon>Phyllobacteriaceae</taxon>
        <taxon>Chelativorans</taxon>
    </lineage>
</organism>
<dbReference type="AlphaFoldDB" id="A0A9X2X7R4"/>
<dbReference type="InterPro" id="IPR052894">
    <property type="entry name" value="AsmA-related"/>
</dbReference>
<evidence type="ECO:0000313" key="3">
    <source>
        <dbReference type="EMBL" id="MCT8990505.1"/>
    </source>
</evidence>
<dbReference type="GO" id="GO:0090313">
    <property type="term" value="P:regulation of protein targeting to membrane"/>
    <property type="evidence" value="ECO:0007669"/>
    <property type="project" value="TreeGrafter"/>
</dbReference>
<accession>A0A9X2X7R4</accession>
<evidence type="ECO:0000313" key="4">
    <source>
        <dbReference type="Proteomes" id="UP001149009"/>
    </source>
</evidence>
<dbReference type="RefSeq" id="WP_261515379.1">
    <property type="nucleotide sequence ID" value="NZ_JAODNV010000009.1"/>
</dbReference>
<sequence length="1017" mass="104649">MRKIAATFLAAAAALAVLLFLLPALVSTDWARSELSRQLSAASGMSIRLDGPVRLSLLPRVAIVAENISLSTGAGDLSIAVPRFSSAITLSSLWSDRLEIQALTLKEPSIELHAASPEAAQTDPFASLVDTLERLAVNRITVENGRFTSYDTAGNATAFSAIDADLRVPDLDGEATFTLAATKDAQRVELSGTLSALRPVLQYQPAALSIKARLEPAPMPGLGEITAAGNIELNADGGYRIQDGRFDIGGQSFTLDAQFRPGERHHFYADLTAGRIDMSAFTGEEANADEGQEPGGVKEPDLLILTGFDADVSIVIDELANGDMRASDLIFTATLRDGLLEARLENLAFDAGSLSATVSTNAGEVPPVVRGTVVSSGLDIASLANLAGQTVPLSGALTVNTGFAFSGLSEAAIRQTVNLRGTVGIQGGTLRLEELTDGKLAAADSVTGLDGTVEIRDIEEPVGVSGNLVWRGQAVAFEAEFSPSDFLSSPSLAEAAGQMSLAVSSELLRASANGVAAGSGAFRGKISVDTPSADRLMQWLAQSGSDGLQAFSFSGDVDASPARFSFSNASLSLNGVAGKGQGTVELSIPLTIRTSLQFAKLDFAALTGGGDAGAGRQSGPSTDTDTPVDLSFLRDFDARIEIAADQIGYGKVFAGPMATTLTIAEGKAHLNAPASPFYGGTVAAEVMADGSGDMPSISLSAAISGAAAAALLRDAADFDRVEGIIATNVTVVGSGNTTRALARSLNGSAALRINDGAIRGIDIADVYNNLVGLLSKGFQQDENRKTAFTELSATFAIENGVAQTSDISLLGPLVRMEGAGKIDLAEETIDMRLNPRVVASLTGQGGDINAEGIGVPVIVEGALSAPRIYPDLSTLMKDPKGALEMFERFGLPTGKLGLDHLLPDQGGSEGAGGAADLIGDLIKGKTGEGGAPSGITNIITDVLSGPGKADPSASPRPQDDGNAVRSIIDGLLKTPAPAPAEAPGTAAGAAQSPEGAEAAPQSTREENLHRLMEQFLR</sequence>
<protein>
    <submittedName>
        <fullName evidence="3">AsmA family protein</fullName>
    </submittedName>
</protein>
<dbReference type="EMBL" id="JAODNV010000009">
    <property type="protein sequence ID" value="MCT8990505.1"/>
    <property type="molecule type" value="Genomic_DNA"/>
</dbReference>
<feature type="region of interest" description="Disordered" evidence="1">
    <location>
        <begin position="941"/>
        <end position="1017"/>
    </location>
</feature>
<evidence type="ECO:0000259" key="2">
    <source>
        <dbReference type="Pfam" id="PF05170"/>
    </source>
</evidence>
<dbReference type="GO" id="GO:0005886">
    <property type="term" value="C:plasma membrane"/>
    <property type="evidence" value="ECO:0007669"/>
    <property type="project" value="TreeGrafter"/>
</dbReference>
<dbReference type="PANTHER" id="PTHR30441">
    <property type="entry name" value="DUF748 DOMAIN-CONTAINING PROTEIN"/>
    <property type="match status" value="1"/>
</dbReference>
<name>A0A9X2X7R4_9HYPH</name>
<feature type="compositionally biased region" description="Low complexity" evidence="1">
    <location>
        <begin position="979"/>
        <end position="990"/>
    </location>
</feature>
<reference evidence="3" key="1">
    <citation type="submission" date="2022-08" db="EMBL/GenBank/DDBJ databases">
        <title>Chelativorans sichuanense sp. nov., a paraffin oil-degrading bacterium isolated from a mixture of oil-based drill cuttings and paddy soil.</title>
        <authorList>
            <person name="Yu J."/>
            <person name="Liu H."/>
            <person name="Chen Q."/>
        </authorList>
    </citation>
    <scope>NUCLEOTIDE SEQUENCE</scope>
    <source>
        <strain evidence="3">SCAU 2101</strain>
    </source>
</reference>